<evidence type="ECO:0000256" key="7">
    <source>
        <dbReference type="SAM" id="Phobius"/>
    </source>
</evidence>
<evidence type="ECO:0000256" key="4">
    <source>
        <dbReference type="ARBA" id="ARBA00022692"/>
    </source>
</evidence>
<dbReference type="EMBL" id="JAKELO010000002">
    <property type="protein sequence ID" value="MDE4907681.1"/>
    <property type="molecule type" value="Genomic_DNA"/>
</dbReference>
<feature type="transmembrane region" description="Helical" evidence="7">
    <location>
        <begin position="346"/>
        <end position="364"/>
    </location>
</feature>
<feature type="transmembrane region" description="Helical" evidence="7">
    <location>
        <begin position="47"/>
        <end position="69"/>
    </location>
</feature>
<evidence type="ECO:0000256" key="3">
    <source>
        <dbReference type="ARBA" id="ARBA00022448"/>
    </source>
</evidence>
<comment type="caution">
    <text evidence="8">The sequence shown here is derived from an EMBL/GenBank/DDBJ whole genome shotgun (WGS) entry which is preliminary data.</text>
</comment>
<dbReference type="Pfam" id="PF00860">
    <property type="entry name" value="Xan_ur_permease"/>
    <property type="match status" value="1"/>
</dbReference>
<dbReference type="PANTHER" id="PTHR43337:SF1">
    <property type="entry name" value="XANTHINE_URACIL PERMEASE C887.17-RELATED"/>
    <property type="match status" value="1"/>
</dbReference>
<proteinExistence type="inferred from homology"/>
<keyword evidence="6 7" id="KW-0472">Membrane</keyword>
<feature type="transmembrane region" description="Helical" evidence="7">
    <location>
        <begin position="136"/>
        <end position="157"/>
    </location>
</feature>
<name>A0A9Q4KSE4_9EURY</name>
<feature type="transmembrane region" description="Helical" evidence="7">
    <location>
        <begin position="376"/>
        <end position="402"/>
    </location>
</feature>
<dbReference type="GO" id="GO:0012505">
    <property type="term" value="C:endomembrane system"/>
    <property type="evidence" value="ECO:0007669"/>
    <property type="project" value="UniProtKB-SubCell"/>
</dbReference>
<evidence type="ECO:0000256" key="1">
    <source>
        <dbReference type="ARBA" id="ARBA00004127"/>
    </source>
</evidence>
<dbReference type="PANTHER" id="PTHR43337">
    <property type="entry name" value="XANTHINE/URACIL PERMEASE C887.17-RELATED"/>
    <property type="match status" value="1"/>
</dbReference>
<dbReference type="GO" id="GO:0005345">
    <property type="term" value="F:purine nucleobase transmembrane transporter activity"/>
    <property type="evidence" value="ECO:0007669"/>
    <property type="project" value="TreeGrafter"/>
</dbReference>
<gene>
    <name evidence="8" type="ORF">L0665_03520</name>
</gene>
<keyword evidence="9" id="KW-1185">Reference proteome</keyword>
<feature type="transmembrane region" description="Helical" evidence="7">
    <location>
        <begin position="102"/>
        <end position="124"/>
    </location>
</feature>
<dbReference type="InterPro" id="IPR006043">
    <property type="entry name" value="NCS2"/>
</dbReference>
<feature type="transmembrane region" description="Helical" evidence="7">
    <location>
        <begin position="196"/>
        <end position="215"/>
    </location>
</feature>
<evidence type="ECO:0000313" key="8">
    <source>
        <dbReference type="EMBL" id="MDE4907681.1"/>
    </source>
</evidence>
<dbReference type="InterPro" id="IPR045018">
    <property type="entry name" value="Azg-like"/>
</dbReference>
<organism evidence="8 9">
    <name type="scientific">Methanogenium marinum</name>
    <dbReference type="NCBI Taxonomy" id="348610"/>
    <lineage>
        <taxon>Archaea</taxon>
        <taxon>Methanobacteriati</taxon>
        <taxon>Methanobacteriota</taxon>
        <taxon>Stenosarchaea group</taxon>
        <taxon>Methanomicrobia</taxon>
        <taxon>Methanomicrobiales</taxon>
        <taxon>Methanomicrobiaceae</taxon>
        <taxon>Methanogenium</taxon>
    </lineage>
</organism>
<evidence type="ECO:0000256" key="2">
    <source>
        <dbReference type="ARBA" id="ARBA00005697"/>
    </source>
</evidence>
<keyword evidence="4 7" id="KW-0812">Transmembrane</keyword>
<feature type="transmembrane region" description="Helical" evidence="7">
    <location>
        <begin position="20"/>
        <end position="41"/>
    </location>
</feature>
<keyword evidence="5 7" id="KW-1133">Transmembrane helix</keyword>
<dbReference type="GO" id="GO:0005886">
    <property type="term" value="C:plasma membrane"/>
    <property type="evidence" value="ECO:0007669"/>
    <property type="project" value="TreeGrafter"/>
</dbReference>
<feature type="transmembrane region" description="Helical" evidence="7">
    <location>
        <begin position="169"/>
        <end position="189"/>
    </location>
</feature>
<protein>
    <submittedName>
        <fullName evidence="8">NCS2 family permease</fullName>
    </submittedName>
</protein>
<reference evidence="8" key="1">
    <citation type="submission" date="2022-01" db="EMBL/GenBank/DDBJ databases">
        <title>Draft genome of Methanogenium marinum DSM 15558.</title>
        <authorList>
            <person name="Chen S.-C."/>
            <person name="You Y.-T."/>
        </authorList>
    </citation>
    <scope>NUCLEOTIDE SEQUENCE</scope>
    <source>
        <strain evidence="8">DSM 15558</strain>
    </source>
</reference>
<feature type="transmembrane region" description="Helical" evidence="7">
    <location>
        <begin position="76"/>
        <end position="96"/>
    </location>
</feature>
<feature type="transmembrane region" description="Helical" evidence="7">
    <location>
        <begin position="414"/>
        <end position="432"/>
    </location>
</feature>
<evidence type="ECO:0000256" key="5">
    <source>
        <dbReference type="ARBA" id="ARBA00022989"/>
    </source>
</evidence>
<dbReference type="RefSeq" id="WP_274924329.1">
    <property type="nucleotide sequence ID" value="NZ_JAKELO010000002.1"/>
</dbReference>
<dbReference type="AlphaFoldDB" id="A0A9Q4KSE4"/>
<comment type="similarity">
    <text evidence="2">Belongs to the nucleobase:cation symporter-2 (NCS2) (TC 2.A.40) family. Azg-like subfamily.</text>
</comment>
<keyword evidence="3" id="KW-0813">Transport</keyword>
<sequence>MRIAEYFRFDQYGTDFRTEVLAGAATFMTMAYIIVVNPAILQAAGMPFGPAMVATILSAIFGCAIMGIYANRPFAVAPYMGTNTFVAYTVVGVLGYSWQTAIGAVFLSGILLFLLTITGGRTILAYAVPKNLKYSFVVGVGLFISYVGLTTSGIVVGGEGTALLQTGDLTSSTVLLAICGFLLMGILMVRGVRGAILIGILATAAAAFSTGIAPLPDAIISLPPNPAPVLLQLDIVGALSWGMVSVLLTMFTMDLFFTMSGSLGIATQAGLTDGNGDLPEIEKTFAADSLATIAGALFGTTTAGVFLESGAGTAAGGRTGLVALTVAALFSLGLFFYPLFAAIPAAATGPALIVVGMLMLSPLAKIDYHDYTELIPAFAVITMMIFTGNLGVGLCAGFVLFPVFKAVTGQAKEVYPAGWALFILCLLFFVFYPY</sequence>
<accession>A0A9Q4KSE4</accession>
<dbReference type="Proteomes" id="UP001143747">
    <property type="component" value="Unassembled WGS sequence"/>
</dbReference>
<evidence type="ECO:0000313" key="9">
    <source>
        <dbReference type="Proteomes" id="UP001143747"/>
    </source>
</evidence>
<feature type="transmembrane region" description="Helical" evidence="7">
    <location>
        <begin position="321"/>
        <end position="340"/>
    </location>
</feature>
<evidence type="ECO:0000256" key="6">
    <source>
        <dbReference type="ARBA" id="ARBA00023136"/>
    </source>
</evidence>
<comment type="subcellular location">
    <subcellularLocation>
        <location evidence="1">Endomembrane system</location>
        <topology evidence="1">Multi-pass membrane protein</topology>
    </subcellularLocation>
</comment>
<feature type="transmembrane region" description="Helical" evidence="7">
    <location>
        <begin position="235"/>
        <end position="257"/>
    </location>
</feature>